<comment type="function">
    <text evidence="9">Involved in the biosynthesis of ADP-glucose, a building block required for the elongation reactions to produce glycogen. Catalyzes the reaction between ATP and alpha-D-glucose 1-phosphate (G1P) to produce pyrophosphate and ADP-Glc.</text>
</comment>
<evidence type="ECO:0000313" key="12">
    <source>
        <dbReference type="EMBL" id="MBC8177274.1"/>
    </source>
</evidence>
<evidence type="ECO:0000256" key="6">
    <source>
        <dbReference type="ARBA" id="ARBA00022840"/>
    </source>
</evidence>
<dbReference type="InterPro" id="IPR011004">
    <property type="entry name" value="Trimer_LpxA-like_sf"/>
</dbReference>
<dbReference type="NCBIfam" id="NF002023">
    <property type="entry name" value="PRK00844.1"/>
    <property type="match status" value="1"/>
</dbReference>
<dbReference type="InterPro" id="IPR005836">
    <property type="entry name" value="ADP_Glu_pyroP_CS"/>
</dbReference>
<comment type="caution">
    <text evidence="12">The sequence shown here is derived from an EMBL/GenBank/DDBJ whole genome shotgun (WGS) entry which is preliminary data.</text>
</comment>
<dbReference type="Pfam" id="PF00483">
    <property type="entry name" value="NTP_transferase"/>
    <property type="match status" value="1"/>
</dbReference>
<comment type="similarity">
    <text evidence="1 9">Belongs to the bacterial/plant glucose-1-phosphate adenylyltransferase family.</text>
</comment>
<organism evidence="12 13">
    <name type="scientific">Candidatus Desulfacyla euxinica</name>
    <dbReference type="NCBI Taxonomy" id="2841693"/>
    <lineage>
        <taxon>Bacteria</taxon>
        <taxon>Deltaproteobacteria</taxon>
        <taxon>Candidatus Desulfacyla</taxon>
    </lineage>
</organism>
<dbReference type="InterPro" id="IPR011831">
    <property type="entry name" value="ADP-Glc_PPase"/>
</dbReference>
<feature type="site" description="Could play a key role in the communication between the regulatory and the substrate sites" evidence="9">
    <location>
        <position position="58"/>
    </location>
</feature>
<evidence type="ECO:0000256" key="7">
    <source>
        <dbReference type="ARBA" id="ARBA00023056"/>
    </source>
</evidence>
<dbReference type="HAMAP" id="MF_00624">
    <property type="entry name" value="GlgC"/>
    <property type="match status" value="1"/>
</dbReference>
<feature type="site" description="Could play a key role in the communication between the regulatory and the substrate sites" evidence="9">
    <location>
        <position position="96"/>
    </location>
</feature>
<dbReference type="InterPro" id="IPR023049">
    <property type="entry name" value="GlgC_bac"/>
</dbReference>
<dbReference type="NCBIfam" id="TIGR02091">
    <property type="entry name" value="glgC"/>
    <property type="match status" value="1"/>
</dbReference>
<evidence type="ECO:0000256" key="2">
    <source>
        <dbReference type="ARBA" id="ARBA00022600"/>
    </source>
</evidence>
<dbReference type="GO" id="GO:0005978">
    <property type="term" value="P:glycogen biosynthetic process"/>
    <property type="evidence" value="ECO:0007669"/>
    <property type="project" value="UniProtKB-UniRule"/>
</dbReference>
<dbReference type="PROSITE" id="PS00810">
    <property type="entry name" value="ADP_GLC_PYROPHOSPH_3"/>
    <property type="match status" value="1"/>
</dbReference>
<name>A0A8J6MYU3_9DELT</name>
<comment type="subunit">
    <text evidence="9">Homotetramer.</text>
</comment>
<dbReference type="GO" id="GO:0008878">
    <property type="term" value="F:glucose-1-phosphate adenylyltransferase activity"/>
    <property type="evidence" value="ECO:0007669"/>
    <property type="project" value="UniProtKB-UniRule"/>
</dbReference>
<evidence type="ECO:0000259" key="11">
    <source>
        <dbReference type="Pfam" id="PF24894"/>
    </source>
</evidence>
<dbReference type="Proteomes" id="UP000650524">
    <property type="component" value="Unassembled WGS sequence"/>
</dbReference>
<keyword evidence="2 9" id="KW-0321">Glycogen metabolism</keyword>
<evidence type="ECO:0000256" key="1">
    <source>
        <dbReference type="ARBA" id="ARBA00010443"/>
    </source>
</evidence>
<dbReference type="EMBL" id="JACNJD010000200">
    <property type="protein sequence ID" value="MBC8177274.1"/>
    <property type="molecule type" value="Genomic_DNA"/>
</dbReference>
<feature type="binding site" evidence="9">
    <location>
        <position position="162"/>
    </location>
    <ligand>
        <name>alpha-D-glucose 1-phosphate</name>
        <dbReference type="ChEBI" id="CHEBI:58601"/>
    </ligand>
</feature>
<accession>A0A8J6MYU3</accession>
<dbReference type="SUPFAM" id="SSF51161">
    <property type="entry name" value="Trimeric LpxA-like enzymes"/>
    <property type="match status" value="1"/>
</dbReference>
<dbReference type="Gene3D" id="3.90.550.10">
    <property type="entry name" value="Spore Coat Polysaccharide Biosynthesis Protein SpsA, Chain A"/>
    <property type="match status" value="1"/>
</dbReference>
<keyword evidence="3 9" id="KW-0808">Transferase</keyword>
<evidence type="ECO:0000256" key="8">
    <source>
        <dbReference type="ARBA" id="ARBA00023277"/>
    </source>
</evidence>
<dbReference type="PANTHER" id="PTHR43523:SF2">
    <property type="entry name" value="GLUCOSE-1-PHOSPHATE ADENYLYLTRANSFERASE"/>
    <property type="match status" value="1"/>
</dbReference>
<feature type="binding site" evidence="9">
    <location>
        <position position="97"/>
    </location>
    <ligand>
        <name>alpha-D-glucose 1-phosphate</name>
        <dbReference type="ChEBI" id="CHEBI:58601"/>
    </ligand>
</feature>
<evidence type="ECO:0000256" key="4">
    <source>
        <dbReference type="ARBA" id="ARBA00022695"/>
    </source>
</evidence>
<evidence type="ECO:0000259" key="10">
    <source>
        <dbReference type="Pfam" id="PF00483"/>
    </source>
</evidence>
<keyword evidence="4 9" id="KW-0548">Nucleotidyltransferase</keyword>
<dbReference type="GO" id="GO:0005524">
    <property type="term" value="F:ATP binding"/>
    <property type="evidence" value="ECO:0007669"/>
    <property type="project" value="UniProtKB-KW"/>
</dbReference>
<dbReference type="NCBIfam" id="NF001947">
    <property type="entry name" value="PRK00725.1"/>
    <property type="match status" value="1"/>
</dbReference>
<dbReference type="CDD" id="cd04651">
    <property type="entry name" value="LbH_G1P_AT_C"/>
    <property type="match status" value="1"/>
</dbReference>
<evidence type="ECO:0000256" key="5">
    <source>
        <dbReference type="ARBA" id="ARBA00022741"/>
    </source>
</evidence>
<sequence length="423" mass="48224">MKKTLAVVMAGGKGERLMPLTKNRSKPAIPFGGIYLLIDLALSNCINSEVYNIIVLPQYKSQTLMQHLEGGWNIFSADLGHYLKIAPPQMMAGEKWYQGTADSIRQNLYLVEEESPEHVLILSGDHVYKMDYARFRKYHEIHNADVTIAVIEQGKEMARQYGILEVDKQFQVKGFQEKPKKPKTIPGDSNHVLASMGIYIFKTQILIDLLKKDDRNDFGKDLLPGILKTHRVMAYPYRRENKIPDIIAYTDIKGIRREKMVDSIRDSAYWRDVGTVDSYWNANMDLTGVDPYFNMYGRHWPIRTYQRQYPPVKTVFARESGSKPRIGQVFDSLVAHGSIISGALVRNSVLSYNVFVQSWASVDESVILENVVIGRHARIKKAIIAEGVVIPPKSEIGYHPKQDRDRFTVTSRGITLVTRENFA</sequence>
<dbReference type="Gene3D" id="2.160.10.10">
    <property type="entry name" value="Hexapeptide repeat proteins"/>
    <property type="match status" value="1"/>
</dbReference>
<dbReference type="Pfam" id="PF24894">
    <property type="entry name" value="Hexapep_GlmU"/>
    <property type="match status" value="1"/>
</dbReference>
<comment type="pathway">
    <text evidence="9">Glycan biosynthesis; glycogen biosynthesis.</text>
</comment>
<dbReference type="EC" id="2.7.7.27" evidence="9"/>
<dbReference type="PANTHER" id="PTHR43523">
    <property type="entry name" value="GLUCOSE-1-PHOSPHATE ADENYLYLTRANSFERASE-RELATED"/>
    <property type="match status" value="1"/>
</dbReference>
<keyword evidence="7 9" id="KW-0320">Glycogen biosynthesis</keyword>
<feature type="binding site" evidence="9">
    <location>
        <position position="195"/>
    </location>
    <ligand>
        <name>alpha-D-glucose 1-phosphate</name>
        <dbReference type="ChEBI" id="CHEBI:58601"/>
    </ligand>
</feature>
<dbReference type="PROSITE" id="PS00809">
    <property type="entry name" value="ADP_GLC_PYROPHOSPH_2"/>
    <property type="match status" value="1"/>
</dbReference>
<evidence type="ECO:0000256" key="9">
    <source>
        <dbReference type="HAMAP-Rule" id="MF_00624"/>
    </source>
</evidence>
<evidence type="ECO:0000313" key="13">
    <source>
        <dbReference type="Proteomes" id="UP000650524"/>
    </source>
</evidence>
<feature type="domain" description="Glucose-1-phosphate adenylyltransferase/Bifunctional protein GlmU-like C-terminal hexapeptide" evidence="11">
    <location>
        <begin position="310"/>
        <end position="417"/>
    </location>
</feature>
<feature type="binding site" evidence="9">
    <location>
        <begin position="177"/>
        <end position="178"/>
    </location>
    <ligand>
        <name>alpha-D-glucose 1-phosphate</name>
        <dbReference type="ChEBI" id="CHEBI:58601"/>
    </ligand>
</feature>
<keyword evidence="5 9" id="KW-0547">Nucleotide-binding</keyword>
<protein>
    <recommendedName>
        <fullName evidence="9">Glucose-1-phosphate adenylyltransferase</fullName>
        <ecNumber evidence="9">2.7.7.27</ecNumber>
    </recommendedName>
    <alternativeName>
        <fullName evidence="9">ADP-glucose pyrophosphorylase</fullName>
        <shortName evidence="9">ADPGlc PPase</shortName>
    </alternativeName>
    <alternativeName>
        <fullName evidence="9">ADP-glucose synthase</fullName>
    </alternativeName>
</protein>
<feature type="domain" description="Nucleotidyl transferase" evidence="10">
    <location>
        <begin position="6"/>
        <end position="287"/>
    </location>
</feature>
<dbReference type="SUPFAM" id="SSF53448">
    <property type="entry name" value="Nucleotide-diphospho-sugar transferases"/>
    <property type="match status" value="1"/>
</dbReference>
<evidence type="ECO:0000256" key="3">
    <source>
        <dbReference type="ARBA" id="ARBA00022679"/>
    </source>
</evidence>
<keyword evidence="8 9" id="KW-0119">Carbohydrate metabolism</keyword>
<reference evidence="12 13" key="1">
    <citation type="submission" date="2020-08" db="EMBL/GenBank/DDBJ databases">
        <title>Bridging the membrane lipid divide: bacteria of the FCB group superphylum have the potential to synthesize archaeal ether lipids.</title>
        <authorList>
            <person name="Villanueva L."/>
            <person name="Von Meijenfeldt F.A.B."/>
            <person name="Westbye A.B."/>
            <person name="Yadav S."/>
            <person name="Hopmans E.C."/>
            <person name="Dutilh B.E."/>
            <person name="Sinninghe Damste J.S."/>
        </authorList>
    </citation>
    <scope>NUCLEOTIDE SEQUENCE [LARGE SCALE GENOMIC DNA]</scope>
    <source>
        <strain evidence="12">NIOZ-UU27</strain>
    </source>
</reference>
<dbReference type="InterPro" id="IPR056818">
    <property type="entry name" value="GlmU/GlgC-like_hexapep"/>
</dbReference>
<gene>
    <name evidence="9 12" type="primary">glgC</name>
    <name evidence="12" type="ORF">H8E19_07690</name>
</gene>
<dbReference type="InterPro" id="IPR005835">
    <property type="entry name" value="NTP_transferase_dom"/>
</dbReference>
<dbReference type="AlphaFoldDB" id="A0A8J6MYU3"/>
<dbReference type="CDD" id="cd02508">
    <property type="entry name" value="ADP_Glucose_PP"/>
    <property type="match status" value="1"/>
</dbReference>
<proteinExistence type="inferred from homology"/>
<comment type="catalytic activity">
    <reaction evidence="9">
        <text>alpha-D-glucose 1-phosphate + ATP + H(+) = ADP-alpha-D-glucose + diphosphate</text>
        <dbReference type="Rhea" id="RHEA:12120"/>
        <dbReference type="ChEBI" id="CHEBI:15378"/>
        <dbReference type="ChEBI" id="CHEBI:30616"/>
        <dbReference type="ChEBI" id="CHEBI:33019"/>
        <dbReference type="ChEBI" id="CHEBI:57498"/>
        <dbReference type="ChEBI" id="CHEBI:58601"/>
        <dbReference type="EC" id="2.7.7.27"/>
    </reaction>
</comment>
<dbReference type="InterPro" id="IPR029044">
    <property type="entry name" value="Nucleotide-diphossugar_trans"/>
</dbReference>
<keyword evidence="6 9" id="KW-0067">ATP-binding</keyword>
<dbReference type="UniPathway" id="UPA00164"/>